<accession>A0A163YAC4</accession>
<dbReference type="GO" id="GO:0016829">
    <property type="term" value="F:lyase activity"/>
    <property type="evidence" value="ECO:0007669"/>
    <property type="project" value="UniProtKB-KW"/>
</dbReference>
<comment type="similarity">
    <text evidence="1">Belongs to the thioester dehydratase family. FabZ subfamily.</text>
</comment>
<evidence type="ECO:0000256" key="2">
    <source>
        <dbReference type="ARBA" id="ARBA00023239"/>
    </source>
</evidence>
<dbReference type="OrthoDB" id="2633069at2"/>
<evidence type="ECO:0008006" key="5">
    <source>
        <dbReference type="Google" id="ProtNLM"/>
    </source>
</evidence>
<dbReference type="AlphaFoldDB" id="A0A163YAC4"/>
<sequence length="136" mass="15020">MRAEDVLPYRKPWVLIDTIVKCSEADGVVACKHVSSSDFYVLGHFPGYSIYPGMLLLEGIVQAAGLLMERGIAEGGGRRDMKARFLQPVRPGDTVTYAVKRIREDRRSVVFAAEGTVDGRKVVRAFVEFEKGGEAD</sequence>
<dbReference type="PANTHER" id="PTHR30272:SF1">
    <property type="entry name" value="3-HYDROXYACYL-[ACYL-CARRIER-PROTEIN] DEHYDRATASE"/>
    <property type="match status" value="1"/>
</dbReference>
<protein>
    <recommendedName>
        <fullName evidence="5">Beta-hydroxyacyl-ACP dehydratase</fullName>
    </recommendedName>
</protein>
<dbReference type="EMBL" id="LQRA01000052">
    <property type="protein sequence ID" value="KZE79117.1"/>
    <property type="molecule type" value="Genomic_DNA"/>
</dbReference>
<name>A0A163YAC4_9BACL</name>
<dbReference type="Proteomes" id="UP000076563">
    <property type="component" value="Unassembled WGS sequence"/>
</dbReference>
<keyword evidence="2" id="KW-0456">Lyase</keyword>
<gene>
    <name evidence="3" type="ORF">AV654_16680</name>
</gene>
<dbReference type="CDD" id="cd01288">
    <property type="entry name" value="FabZ"/>
    <property type="match status" value="1"/>
</dbReference>
<keyword evidence="4" id="KW-1185">Reference proteome</keyword>
<dbReference type="SUPFAM" id="SSF54637">
    <property type="entry name" value="Thioesterase/thiol ester dehydrase-isomerase"/>
    <property type="match status" value="1"/>
</dbReference>
<proteinExistence type="inferred from homology"/>
<dbReference type="RefSeq" id="WP_063181642.1">
    <property type="nucleotide sequence ID" value="NZ_LQRA01000052.1"/>
</dbReference>
<dbReference type="InterPro" id="IPR029069">
    <property type="entry name" value="HotDog_dom_sf"/>
</dbReference>
<dbReference type="Pfam" id="PF07977">
    <property type="entry name" value="FabA"/>
    <property type="match status" value="1"/>
</dbReference>
<dbReference type="PANTHER" id="PTHR30272">
    <property type="entry name" value="3-HYDROXYACYL-[ACYL-CARRIER-PROTEIN] DEHYDRATASE"/>
    <property type="match status" value="1"/>
</dbReference>
<comment type="caution">
    <text evidence="3">The sequence shown here is derived from an EMBL/GenBank/DDBJ whole genome shotgun (WGS) entry which is preliminary data.</text>
</comment>
<organism evidence="3 4">
    <name type="scientific">Paenibacillus elgii</name>
    <dbReference type="NCBI Taxonomy" id="189691"/>
    <lineage>
        <taxon>Bacteria</taxon>
        <taxon>Bacillati</taxon>
        <taxon>Bacillota</taxon>
        <taxon>Bacilli</taxon>
        <taxon>Bacillales</taxon>
        <taxon>Paenibacillaceae</taxon>
        <taxon>Paenibacillus</taxon>
    </lineage>
</organism>
<evidence type="ECO:0000313" key="4">
    <source>
        <dbReference type="Proteomes" id="UP000076563"/>
    </source>
</evidence>
<dbReference type="Gene3D" id="3.10.129.10">
    <property type="entry name" value="Hotdog Thioesterase"/>
    <property type="match status" value="1"/>
</dbReference>
<evidence type="ECO:0000313" key="3">
    <source>
        <dbReference type="EMBL" id="KZE79117.1"/>
    </source>
</evidence>
<dbReference type="InterPro" id="IPR013114">
    <property type="entry name" value="FabA_FabZ"/>
</dbReference>
<evidence type="ECO:0000256" key="1">
    <source>
        <dbReference type="ARBA" id="ARBA00009174"/>
    </source>
</evidence>
<reference evidence="4" key="1">
    <citation type="submission" date="2016-01" db="EMBL/GenBank/DDBJ databases">
        <title>Draft genome of Chromobacterium sp. F49.</title>
        <authorList>
            <person name="Hong K.W."/>
        </authorList>
    </citation>
    <scope>NUCLEOTIDE SEQUENCE [LARGE SCALE GENOMIC DNA]</scope>
    <source>
        <strain evidence="4">M63</strain>
    </source>
</reference>